<dbReference type="Proteomes" id="UP001589683">
    <property type="component" value="Unassembled WGS sequence"/>
</dbReference>
<keyword evidence="6" id="KW-1185">Reference proteome</keyword>
<dbReference type="SMART" id="SM00342">
    <property type="entry name" value="HTH_ARAC"/>
    <property type="match status" value="1"/>
</dbReference>
<dbReference type="InterPro" id="IPR029062">
    <property type="entry name" value="Class_I_gatase-like"/>
</dbReference>
<dbReference type="PROSITE" id="PS01124">
    <property type="entry name" value="HTH_ARAC_FAMILY_2"/>
    <property type="match status" value="1"/>
</dbReference>
<keyword evidence="1" id="KW-0805">Transcription regulation</keyword>
<dbReference type="InterPro" id="IPR018060">
    <property type="entry name" value="HTH_AraC"/>
</dbReference>
<dbReference type="SUPFAM" id="SSF46689">
    <property type="entry name" value="Homeodomain-like"/>
    <property type="match status" value="2"/>
</dbReference>
<evidence type="ECO:0000313" key="6">
    <source>
        <dbReference type="Proteomes" id="UP001589683"/>
    </source>
</evidence>
<evidence type="ECO:0000313" key="5">
    <source>
        <dbReference type="EMBL" id="MFB9231573.1"/>
    </source>
</evidence>
<feature type="domain" description="HTH araC/xylS-type" evidence="4">
    <location>
        <begin position="230"/>
        <end position="326"/>
    </location>
</feature>
<proteinExistence type="predicted"/>
<dbReference type="Pfam" id="PF12833">
    <property type="entry name" value="HTH_18"/>
    <property type="match status" value="1"/>
</dbReference>
<dbReference type="RefSeq" id="WP_213890185.1">
    <property type="nucleotide sequence ID" value="NZ_JAGFNU010000009.1"/>
</dbReference>
<evidence type="ECO:0000259" key="4">
    <source>
        <dbReference type="PROSITE" id="PS01124"/>
    </source>
</evidence>
<protein>
    <submittedName>
        <fullName evidence="5">GlxA family transcriptional regulator</fullName>
    </submittedName>
</protein>
<sequence>MSTRSQPRSGNSLPASDHRVWHFDVIVSDGFVLTEAAAVVDALRTTNRVLATPVFGWTYRSENGGPVQSLSEAFVNTEPFIDKPAADYAFIIGNSDPDCAELSLGLVISSYTYRNAQVFLLAEAASRYIKQRGESASKLSTHWENSVILRERMGLFDADNAIASEDGQIVTCAGMSTTLDVVLAVIRRHISAAALMTVANIFLHEKIRDFSTRQPFGGDQGTTTGDRELDQCIEIMQSNIEDPLPISELVAALGISNRSLERKFRTFLGTTPNTYYRELRLAKANNLLLNTTLSVGEVGLACGFSNGFSSLYKSFFGITPFVIRKQRRAKCFKPANV</sequence>
<evidence type="ECO:0000256" key="2">
    <source>
        <dbReference type="ARBA" id="ARBA00023125"/>
    </source>
</evidence>
<organism evidence="5 6">
    <name type="scientific">Pseudohalocynthiibacter aestuariivivens</name>
    <dbReference type="NCBI Taxonomy" id="1591409"/>
    <lineage>
        <taxon>Bacteria</taxon>
        <taxon>Pseudomonadati</taxon>
        <taxon>Pseudomonadota</taxon>
        <taxon>Alphaproteobacteria</taxon>
        <taxon>Rhodobacterales</taxon>
        <taxon>Paracoccaceae</taxon>
        <taxon>Pseudohalocynthiibacter</taxon>
    </lineage>
</organism>
<dbReference type="SUPFAM" id="SSF52317">
    <property type="entry name" value="Class I glutamine amidotransferase-like"/>
    <property type="match status" value="1"/>
</dbReference>
<gene>
    <name evidence="5" type="ORF">ACFFUT_07220</name>
</gene>
<comment type="caution">
    <text evidence="5">The sequence shown here is derived from an EMBL/GenBank/DDBJ whole genome shotgun (WGS) entry which is preliminary data.</text>
</comment>
<dbReference type="InterPro" id="IPR009057">
    <property type="entry name" value="Homeodomain-like_sf"/>
</dbReference>
<dbReference type="EMBL" id="JBHMEA010000024">
    <property type="protein sequence ID" value="MFB9231573.1"/>
    <property type="molecule type" value="Genomic_DNA"/>
</dbReference>
<dbReference type="PANTHER" id="PTHR43280">
    <property type="entry name" value="ARAC-FAMILY TRANSCRIPTIONAL REGULATOR"/>
    <property type="match status" value="1"/>
</dbReference>
<name>A0ABV5JFS9_9RHOB</name>
<accession>A0ABV5JFS9</accession>
<reference evidence="5 6" key="1">
    <citation type="submission" date="2024-09" db="EMBL/GenBank/DDBJ databases">
        <authorList>
            <person name="Sun Q."/>
            <person name="Mori K."/>
        </authorList>
    </citation>
    <scope>NUCLEOTIDE SEQUENCE [LARGE SCALE GENOMIC DNA]</scope>
    <source>
        <strain evidence="5 6">CECT 8726</strain>
    </source>
</reference>
<dbReference type="Gene3D" id="3.40.50.880">
    <property type="match status" value="1"/>
</dbReference>
<evidence type="ECO:0000256" key="3">
    <source>
        <dbReference type="ARBA" id="ARBA00023163"/>
    </source>
</evidence>
<keyword evidence="2" id="KW-0238">DNA-binding</keyword>
<keyword evidence="3" id="KW-0804">Transcription</keyword>
<dbReference type="PANTHER" id="PTHR43280:SF2">
    <property type="entry name" value="HTH-TYPE TRANSCRIPTIONAL REGULATOR EXSA"/>
    <property type="match status" value="1"/>
</dbReference>
<dbReference type="Gene3D" id="1.10.10.60">
    <property type="entry name" value="Homeodomain-like"/>
    <property type="match status" value="1"/>
</dbReference>
<evidence type="ECO:0000256" key="1">
    <source>
        <dbReference type="ARBA" id="ARBA00023015"/>
    </source>
</evidence>